<evidence type="ECO:0000313" key="1">
    <source>
        <dbReference type="EMBL" id="GIX71545.1"/>
    </source>
</evidence>
<dbReference type="AlphaFoldDB" id="A0AAV4MGX1"/>
<protein>
    <submittedName>
        <fullName evidence="1">Uncharacterized protein</fullName>
    </submittedName>
</protein>
<keyword evidence="2" id="KW-1185">Reference proteome</keyword>
<comment type="caution">
    <text evidence="1">The sequence shown here is derived from an EMBL/GenBank/DDBJ whole genome shotgun (WGS) entry which is preliminary data.</text>
</comment>
<sequence length="104" mass="11673">MEGTCVKFDSDFFPFRNERGLGLHHQGHIKARGNARGWEVDKMHVTASGCTLQMCERGTHGDFGLKGYSLAYRAMHTCSTTVCNEHPLQAWHLRFSGSTERGTD</sequence>
<name>A0AAV4MGX1_9ARAC</name>
<gene>
    <name evidence="1" type="ORF">CDAR_81291</name>
</gene>
<accession>A0AAV4MGX1</accession>
<dbReference type="Proteomes" id="UP001054837">
    <property type="component" value="Unassembled WGS sequence"/>
</dbReference>
<reference evidence="1 2" key="1">
    <citation type="submission" date="2021-06" db="EMBL/GenBank/DDBJ databases">
        <title>Caerostris darwini draft genome.</title>
        <authorList>
            <person name="Kono N."/>
            <person name="Arakawa K."/>
        </authorList>
    </citation>
    <scope>NUCLEOTIDE SEQUENCE [LARGE SCALE GENOMIC DNA]</scope>
</reference>
<organism evidence="1 2">
    <name type="scientific">Caerostris darwini</name>
    <dbReference type="NCBI Taxonomy" id="1538125"/>
    <lineage>
        <taxon>Eukaryota</taxon>
        <taxon>Metazoa</taxon>
        <taxon>Ecdysozoa</taxon>
        <taxon>Arthropoda</taxon>
        <taxon>Chelicerata</taxon>
        <taxon>Arachnida</taxon>
        <taxon>Araneae</taxon>
        <taxon>Araneomorphae</taxon>
        <taxon>Entelegynae</taxon>
        <taxon>Araneoidea</taxon>
        <taxon>Araneidae</taxon>
        <taxon>Caerostris</taxon>
    </lineage>
</organism>
<evidence type="ECO:0000313" key="2">
    <source>
        <dbReference type="Proteomes" id="UP001054837"/>
    </source>
</evidence>
<proteinExistence type="predicted"/>
<dbReference type="EMBL" id="BPLQ01000457">
    <property type="protein sequence ID" value="GIX71545.1"/>
    <property type="molecule type" value="Genomic_DNA"/>
</dbReference>